<dbReference type="Proteomes" id="UP000656548">
    <property type="component" value="Unassembled WGS sequence"/>
</dbReference>
<proteinExistence type="predicted"/>
<reference evidence="1 2" key="1">
    <citation type="submission" date="2020-10" db="EMBL/GenBank/DDBJ databases">
        <title>Sequencing the genomes of 1000 actinobacteria strains.</title>
        <authorList>
            <person name="Klenk H.-P."/>
        </authorList>
    </citation>
    <scope>NUCLEOTIDE SEQUENCE [LARGE SCALE GENOMIC DNA]</scope>
    <source>
        <strain evidence="1 2">DSM 46661</strain>
    </source>
</reference>
<keyword evidence="2" id="KW-1185">Reference proteome</keyword>
<dbReference type="RefSeq" id="WP_192747019.1">
    <property type="nucleotide sequence ID" value="NZ_JADBEJ010000006.1"/>
</dbReference>
<gene>
    <name evidence="1" type="ORF">H4W30_007543</name>
</gene>
<name>A0ABR9LIR6_9PSEU</name>
<comment type="caution">
    <text evidence="1">The sequence shown here is derived from an EMBL/GenBank/DDBJ whole genome shotgun (WGS) entry which is preliminary data.</text>
</comment>
<organism evidence="1 2">
    <name type="scientific">Amycolatopsis roodepoortensis</name>
    <dbReference type="NCBI Taxonomy" id="700274"/>
    <lineage>
        <taxon>Bacteria</taxon>
        <taxon>Bacillati</taxon>
        <taxon>Actinomycetota</taxon>
        <taxon>Actinomycetes</taxon>
        <taxon>Pseudonocardiales</taxon>
        <taxon>Pseudonocardiaceae</taxon>
        <taxon>Amycolatopsis</taxon>
    </lineage>
</organism>
<sequence>MPATTSPKNLDVVDAITAAAFPVPALAQRTNDPAVLARIAQFADHQAAVAQDLAATIAHRLHTVPGDAERMVVLTLAAAQHWRYRLAVDTSEVRRGAGIPLNHARYRTPITDSTTNYDRIGYVGRVRDGAHWDPAFRIYRGGAATPAFHTLMEAGRRALARYDAEAPHGAVLQNFVELPDGTLVLGNRLLRGYAADDAAKELTARIAARGDTGRIDTGRIETGGTPIYTATATAADRARLYQAAITAFAAALITTDAAAALRSWVHGAYCLYQAPQTKKGSDAVARVALIAFGTLALGHVPQLPHDIDLRGYVDGQTAFTRDLQALQRGSR</sequence>
<evidence type="ECO:0000313" key="2">
    <source>
        <dbReference type="Proteomes" id="UP000656548"/>
    </source>
</evidence>
<accession>A0ABR9LIR6</accession>
<evidence type="ECO:0000313" key="1">
    <source>
        <dbReference type="EMBL" id="MBE1580462.1"/>
    </source>
</evidence>
<protein>
    <submittedName>
        <fullName evidence="1">Uncharacterized protein</fullName>
    </submittedName>
</protein>
<dbReference type="EMBL" id="JADBEJ010000006">
    <property type="protein sequence ID" value="MBE1580462.1"/>
    <property type="molecule type" value="Genomic_DNA"/>
</dbReference>